<feature type="repeat" description="ANK" evidence="1">
    <location>
        <begin position="72"/>
        <end position="104"/>
    </location>
</feature>
<comment type="caution">
    <text evidence="2">The sequence shown here is derived from an EMBL/GenBank/DDBJ whole genome shotgun (WGS) entry which is preliminary data.</text>
</comment>
<accession>A0ABP0PXG8</accession>
<proteinExistence type="predicted"/>
<dbReference type="PROSITE" id="PS50088">
    <property type="entry name" value="ANK_REPEAT"/>
    <property type="match status" value="1"/>
</dbReference>
<dbReference type="SUPFAM" id="SSF48403">
    <property type="entry name" value="Ankyrin repeat"/>
    <property type="match status" value="1"/>
</dbReference>
<dbReference type="PROSITE" id="PS50297">
    <property type="entry name" value="ANK_REP_REGION"/>
    <property type="match status" value="1"/>
</dbReference>
<name>A0ABP0PXG8_9DINO</name>
<dbReference type="EMBL" id="CAXAMN010023651">
    <property type="protein sequence ID" value="CAK9079400.1"/>
    <property type="molecule type" value="Genomic_DNA"/>
</dbReference>
<organism evidence="2 3">
    <name type="scientific">Durusdinium trenchii</name>
    <dbReference type="NCBI Taxonomy" id="1381693"/>
    <lineage>
        <taxon>Eukaryota</taxon>
        <taxon>Sar</taxon>
        <taxon>Alveolata</taxon>
        <taxon>Dinophyceae</taxon>
        <taxon>Suessiales</taxon>
        <taxon>Symbiodiniaceae</taxon>
        <taxon>Durusdinium</taxon>
    </lineage>
</organism>
<sequence length="361" mass="40495">MDDEILEEIHYLTGRGLQGYKQLQRAVEEGFASGASWPAQINLNNAVMTGNITTLRFLVDEVGVKTLNSDCKGYTPLQMAVVWGQVDILVYLLTRGAEPNLWMKSSVVDQARRRQTRLEASLSKAEEYPDSCNLDPQQILDLFEKGKVMLEVLEGVEAQGSYNAWAVRNRSHPLVRRFSWDLGDPEPRFRLTVLRALTLANRASLLPEREVLESCEPGEALTKALGRLGLGNRAHELQDALQAFTVPQLQQKNLTREDFDNLLRPVALLSDGEHRRLWRFVMELQEDQKPKAKTRATNGYVAKAALLALPRTKRKAAAEATIEGVPRAAFADGLQLIFHEALPDTAFVLVVSFCYGLRLSR</sequence>
<dbReference type="InterPro" id="IPR036770">
    <property type="entry name" value="Ankyrin_rpt-contain_sf"/>
</dbReference>
<reference evidence="2 3" key="1">
    <citation type="submission" date="2024-02" db="EMBL/GenBank/DDBJ databases">
        <authorList>
            <person name="Chen Y."/>
            <person name="Shah S."/>
            <person name="Dougan E. K."/>
            <person name="Thang M."/>
            <person name="Chan C."/>
        </authorList>
    </citation>
    <scope>NUCLEOTIDE SEQUENCE [LARGE SCALE GENOMIC DNA]</scope>
</reference>
<gene>
    <name evidence="2" type="ORF">CCMP2556_LOCUS39099</name>
</gene>
<dbReference type="GO" id="GO:0008168">
    <property type="term" value="F:methyltransferase activity"/>
    <property type="evidence" value="ECO:0007669"/>
    <property type="project" value="UniProtKB-KW"/>
</dbReference>
<dbReference type="Pfam" id="PF12796">
    <property type="entry name" value="Ank_2"/>
    <property type="match status" value="1"/>
</dbReference>
<evidence type="ECO:0000313" key="2">
    <source>
        <dbReference type="EMBL" id="CAK9079400.1"/>
    </source>
</evidence>
<dbReference type="Proteomes" id="UP001642484">
    <property type="component" value="Unassembled WGS sequence"/>
</dbReference>
<keyword evidence="1" id="KW-0040">ANK repeat</keyword>
<evidence type="ECO:0000313" key="3">
    <source>
        <dbReference type="Proteomes" id="UP001642484"/>
    </source>
</evidence>
<dbReference type="InterPro" id="IPR002110">
    <property type="entry name" value="Ankyrin_rpt"/>
</dbReference>
<dbReference type="GO" id="GO:0032259">
    <property type="term" value="P:methylation"/>
    <property type="evidence" value="ECO:0007669"/>
    <property type="project" value="UniProtKB-KW"/>
</dbReference>
<evidence type="ECO:0000256" key="1">
    <source>
        <dbReference type="PROSITE-ProRule" id="PRU00023"/>
    </source>
</evidence>
<dbReference type="Gene3D" id="1.25.40.20">
    <property type="entry name" value="Ankyrin repeat-containing domain"/>
    <property type="match status" value="1"/>
</dbReference>
<protein>
    <submittedName>
        <fullName evidence="2">Uncharacterized protein</fullName>
    </submittedName>
</protein>
<keyword evidence="3" id="KW-1185">Reference proteome</keyword>
<dbReference type="SMART" id="SM00248">
    <property type="entry name" value="ANK"/>
    <property type="match status" value="1"/>
</dbReference>